<reference evidence="9" key="1">
    <citation type="submission" date="2023-10" db="EMBL/GenBank/DDBJ databases">
        <title>Genome assembly of Pristionchus species.</title>
        <authorList>
            <person name="Yoshida K."/>
            <person name="Sommer R.J."/>
        </authorList>
    </citation>
    <scope>NUCLEOTIDE SEQUENCE</scope>
    <source>
        <strain evidence="9">RS0144</strain>
    </source>
</reference>
<keyword evidence="4" id="KW-0498">Mitosis</keyword>
<dbReference type="GO" id="GO:0051301">
    <property type="term" value="P:cell division"/>
    <property type="evidence" value="ECO:0007669"/>
    <property type="project" value="UniProtKB-KW"/>
</dbReference>
<dbReference type="PANTHER" id="PTHR21394">
    <property type="entry name" value="MAU2 CHROMATID COHESION FACTOR HOMOLOG"/>
    <property type="match status" value="1"/>
</dbReference>
<keyword evidence="10" id="KW-1185">Reference proteome</keyword>
<protein>
    <recommendedName>
        <fullName evidence="8">Cohesin loading complex subunit SCC4 homolog</fullName>
    </recommendedName>
</protein>
<evidence type="ECO:0000313" key="10">
    <source>
        <dbReference type="Proteomes" id="UP001432027"/>
    </source>
</evidence>
<evidence type="ECO:0000256" key="6">
    <source>
        <dbReference type="ARBA" id="ARBA00023242"/>
    </source>
</evidence>
<evidence type="ECO:0000256" key="7">
    <source>
        <dbReference type="ARBA" id="ARBA00023306"/>
    </source>
</evidence>
<proteinExistence type="inferred from homology"/>
<comment type="caution">
    <text evidence="9">The sequence shown here is derived from an EMBL/GenBank/DDBJ whole genome shotgun (WGS) entry which is preliminary data.</text>
</comment>
<evidence type="ECO:0000256" key="1">
    <source>
        <dbReference type="ARBA" id="ARBA00004642"/>
    </source>
</evidence>
<comment type="subcellular location">
    <subcellularLocation>
        <location evidence="1">Nucleus</location>
        <location evidence="1">Nucleoplasm</location>
    </subcellularLocation>
</comment>
<evidence type="ECO:0000256" key="5">
    <source>
        <dbReference type="ARBA" id="ARBA00022829"/>
    </source>
</evidence>
<organism evidence="9 10">
    <name type="scientific">Pristionchus entomophagus</name>
    <dbReference type="NCBI Taxonomy" id="358040"/>
    <lineage>
        <taxon>Eukaryota</taxon>
        <taxon>Metazoa</taxon>
        <taxon>Ecdysozoa</taxon>
        <taxon>Nematoda</taxon>
        <taxon>Chromadorea</taxon>
        <taxon>Rhabditida</taxon>
        <taxon>Rhabditina</taxon>
        <taxon>Diplogasteromorpha</taxon>
        <taxon>Diplogasteroidea</taxon>
        <taxon>Neodiplogasteridae</taxon>
        <taxon>Pristionchus</taxon>
    </lineage>
</organism>
<feature type="non-terminal residue" evidence="9">
    <location>
        <position position="1"/>
    </location>
</feature>
<evidence type="ECO:0000256" key="2">
    <source>
        <dbReference type="ARBA" id="ARBA00008585"/>
    </source>
</evidence>
<dbReference type="Proteomes" id="UP001432027">
    <property type="component" value="Unassembled WGS sequence"/>
</dbReference>
<evidence type="ECO:0000256" key="8">
    <source>
        <dbReference type="ARBA" id="ARBA00030523"/>
    </source>
</evidence>
<evidence type="ECO:0000313" key="9">
    <source>
        <dbReference type="EMBL" id="GMT01009.1"/>
    </source>
</evidence>
<sequence>HPISRVSCAAVRTSIMTNGDQIAQQMLAMAEYFRQRYEIRRAIKCSLGASKVAQSDCFKILTAHQTGKLYHLYTHESEQAEKFLKLAYHQMCSTHIIEGTERTMHDLMREYRLEAACMLAEHYLADGFPSEVGGFVKELQDSRNLPMLHTRLAFLCAEGAMGERKTETAMRILEELRYFLDQHQETKQLAVYAMISRLHVRAHLLQELPPKDLEDISRAIEAFPHDDMGKLNMQIYFMSVQLANSADNGMVRTSKGLMKTLQQAAQIKTHNRGFRWADPTFITALVCVFTQTSMFQNCNRERASKYYNHAIRSIKDYSERSRTLESGVAHSIRRLKMVADETMCQTKIINCELVSAVETMREMLSDMNTHNALQVMGVPRIHLLLGLVSLYLEKPSIAEMQFNAAVASNLPWDTHLTQILACHKGLLYLQNARQAEFYDLDDLIGISKLNSGGTIHMQAILKFIHGFHAYLNNKPNDCRVRVQEILDLTKAEDMFRMYTMALLLFSALNFQAMPNLSETIKPTIDWSNKNSDISLLVWTYTQLIQINDMAGLSIEEEQGILFNHFQTLQDSQEAMNGHKECMDMIKWTSDSLEAIFPRNLMP</sequence>
<keyword evidence="3" id="KW-0132">Cell division</keyword>
<dbReference type="GO" id="GO:0007059">
    <property type="term" value="P:chromosome segregation"/>
    <property type="evidence" value="ECO:0007669"/>
    <property type="project" value="UniProtKB-KW"/>
</dbReference>
<dbReference type="GO" id="GO:0005654">
    <property type="term" value="C:nucleoplasm"/>
    <property type="evidence" value="ECO:0007669"/>
    <property type="project" value="UniProtKB-SubCell"/>
</dbReference>
<comment type="similarity">
    <text evidence="2">Belongs to the SCC4/mau-2 family.</text>
</comment>
<dbReference type="GO" id="GO:0007064">
    <property type="term" value="P:mitotic sister chromatid cohesion"/>
    <property type="evidence" value="ECO:0007669"/>
    <property type="project" value="InterPro"/>
</dbReference>
<keyword evidence="5" id="KW-0159">Chromosome partition</keyword>
<dbReference type="InterPro" id="IPR019440">
    <property type="entry name" value="MAU2"/>
</dbReference>
<dbReference type="AlphaFoldDB" id="A0AAV5U2G0"/>
<evidence type="ECO:0000256" key="4">
    <source>
        <dbReference type="ARBA" id="ARBA00022776"/>
    </source>
</evidence>
<keyword evidence="6" id="KW-0539">Nucleus</keyword>
<keyword evidence="7" id="KW-0131">Cell cycle</keyword>
<accession>A0AAV5U2G0</accession>
<dbReference type="EMBL" id="BTSX01000005">
    <property type="protein sequence ID" value="GMT01009.1"/>
    <property type="molecule type" value="Genomic_DNA"/>
</dbReference>
<name>A0AAV5U2G0_9BILA</name>
<evidence type="ECO:0000256" key="3">
    <source>
        <dbReference type="ARBA" id="ARBA00022618"/>
    </source>
</evidence>
<gene>
    <name evidence="9" type="ORF">PENTCL1PPCAC_23183</name>
</gene>